<dbReference type="Gene3D" id="3.40.50.300">
    <property type="entry name" value="P-loop containing nucleotide triphosphate hydrolases"/>
    <property type="match status" value="1"/>
</dbReference>
<organism evidence="3 4">
    <name type="scientific">Conyzicola lurida</name>
    <dbReference type="NCBI Taxonomy" id="1172621"/>
    <lineage>
        <taxon>Bacteria</taxon>
        <taxon>Bacillati</taxon>
        <taxon>Actinomycetota</taxon>
        <taxon>Actinomycetes</taxon>
        <taxon>Micrococcales</taxon>
        <taxon>Microbacteriaceae</taxon>
        <taxon>Conyzicola</taxon>
    </lineage>
</organism>
<dbReference type="InterPro" id="IPR036388">
    <property type="entry name" value="WH-like_DNA-bd_sf"/>
</dbReference>
<dbReference type="SMART" id="SM00421">
    <property type="entry name" value="HTH_LUXR"/>
    <property type="match status" value="1"/>
</dbReference>
<proteinExistence type="predicted"/>
<dbReference type="InterPro" id="IPR041664">
    <property type="entry name" value="AAA_16"/>
</dbReference>
<dbReference type="GO" id="GO:0006355">
    <property type="term" value="P:regulation of DNA-templated transcription"/>
    <property type="evidence" value="ECO:0007669"/>
    <property type="project" value="InterPro"/>
</dbReference>
<keyword evidence="4" id="KW-1185">Reference proteome</keyword>
<gene>
    <name evidence="3" type="ORF">HD599_001798</name>
</gene>
<sequence length="886" mass="96107">MAAGSGTTRIRHTPGNKIRPPTGLARLVDRPRLIDALTAGLTAPGQTFMLVSAPAGYGKTALVSQWAARATADRVTTAWCTLDADDRDPCVFWESALAAATRAAEGTAEESALRELESSMEPRLHSDFLAGFTRSLERLGDRVALVFDDTHVLEGSPSEDEFVRLLRLVPPNVYVVVVTRSTLLDQRTRLTNRLRELTADSLSFTRAETDELFDDARLDGDRMESLFASTEGWPAALSLARLSVERTEPTPLDERLGPLDPRVLYDYLQQEVYGDLCPTDQATVLAAAVCPLITADLADAVCGTHDSAASLRRLARSNPMLHRVSTDRVGRTWYRTLPLFAAFLREKAAELPDDSLQAMVERAVEWHSEHGDPLIAVGLALDAEDSDLVDRVIRRTGYRLVGDGYATDLLALVASSSGSSVGGPFSNLVLAWASSVTGDLGRADDAVARARPAGLSVDDLFEWDWLLYLVQVHIALARGERIDGLSSGWADDTLLGLPDPLRIAVHLARGLAETRVGVFARAREELDASRAIAENLGDHRAQAMSAVGLAVTALASSDLRGSLRHAETAIAAARRSPSQNTTEALAIAHILAGWSDYQLLDVTAANEHATDAARLTAGQPTDQFSLEARHTLIGVTFDSLPDKRRAAQEYATNWPPHYVLNAPTSVVVSSLQLGIRMSLTLGEHRWSERLLDRARHLIGEGHDWNVAYAQLLYATGRTAAARGILTPLVHDGHTPRTAVSDVIGWSLEAVLEHESGNPYRAHSAMCRALERADDTGFLAEIERPGAATVRAILAAGLHRFGSDDEAAFAIVARGRGASTQFPSGHLTTRERELLAELRTLRTIGEISADMLLSINTVKTHMRGIYRKLGVNSRRSAVAEAERLGLM</sequence>
<dbReference type="SUPFAM" id="SSF46894">
    <property type="entry name" value="C-terminal effector domain of the bipartite response regulators"/>
    <property type="match status" value="1"/>
</dbReference>
<feature type="domain" description="HTH luxR-type" evidence="2">
    <location>
        <begin position="819"/>
        <end position="884"/>
    </location>
</feature>
<evidence type="ECO:0000313" key="3">
    <source>
        <dbReference type="EMBL" id="MBB5843475.1"/>
    </source>
</evidence>
<dbReference type="InterPro" id="IPR059106">
    <property type="entry name" value="WHD_MalT"/>
</dbReference>
<dbReference type="GO" id="GO:0003677">
    <property type="term" value="F:DNA binding"/>
    <property type="evidence" value="ECO:0007669"/>
    <property type="project" value="InterPro"/>
</dbReference>
<dbReference type="Pfam" id="PF25873">
    <property type="entry name" value="WHD_MalT"/>
    <property type="match status" value="1"/>
</dbReference>
<dbReference type="EMBL" id="JACHMJ010000001">
    <property type="protein sequence ID" value="MBB5843475.1"/>
    <property type="molecule type" value="Genomic_DNA"/>
</dbReference>
<dbReference type="RefSeq" id="WP_184236267.1">
    <property type="nucleotide sequence ID" value="NZ_JACHMJ010000001.1"/>
</dbReference>
<dbReference type="SUPFAM" id="SSF52540">
    <property type="entry name" value="P-loop containing nucleoside triphosphate hydrolases"/>
    <property type="match status" value="1"/>
</dbReference>
<dbReference type="InterPro" id="IPR027417">
    <property type="entry name" value="P-loop_NTPase"/>
</dbReference>
<comment type="caution">
    <text evidence="3">The sequence shown here is derived from an EMBL/GenBank/DDBJ whole genome shotgun (WGS) entry which is preliminary data.</text>
</comment>
<dbReference type="Proteomes" id="UP000536685">
    <property type="component" value="Unassembled WGS sequence"/>
</dbReference>
<dbReference type="InterPro" id="IPR016032">
    <property type="entry name" value="Sig_transdc_resp-reg_C-effctor"/>
</dbReference>
<dbReference type="InterPro" id="IPR000792">
    <property type="entry name" value="Tscrpt_reg_LuxR_C"/>
</dbReference>
<accession>A0A841APJ4</accession>
<dbReference type="CDD" id="cd06170">
    <property type="entry name" value="LuxR_C_like"/>
    <property type="match status" value="1"/>
</dbReference>
<dbReference type="InterPro" id="IPR011990">
    <property type="entry name" value="TPR-like_helical_dom_sf"/>
</dbReference>
<reference evidence="3 4" key="1">
    <citation type="submission" date="2020-08" db="EMBL/GenBank/DDBJ databases">
        <title>Sequencing the genomes of 1000 actinobacteria strains.</title>
        <authorList>
            <person name="Klenk H.-P."/>
        </authorList>
    </citation>
    <scope>NUCLEOTIDE SEQUENCE [LARGE SCALE GENOMIC DNA]</scope>
    <source>
        <strain evidence="3 4">DSM 105784</strain>
    </source>
</reference>
<evidence type="ECO:0000313" key="4">
    <source>
        <dbReference type="Proteomes" id="UP000536685"/>
    </source>
</evidence>
<evidence type="ECO:0000259" key="2">
    <source>
        <dbReference type="PROSITE" id="PS50043"/>
    </source>
</evidence>
<dbReference type="Pfam" id="PF00196">
    <property type="entry name" value="GerE"/>
    <property type="match status" value="1"/>
</dbReference>
<dbReference type="PROSITE" id="PS50043">
    <property type="entry name" value="HTH_LUXR_2"/>
    <property type="match status" value="1"/>
</dbReference>
<dbReference type="Gene3D" id="1.10.10.10">
    <property type="entry name" value="Winged helix-like DNA-binding domain superfamily/Winged helix DNA-binding domain"/>
    <property type="match status" value="1"/>
</dbReference>
<protein>
    <submittedName>
        <fullName evidence="3">LuxR family maltose regulon positive regulatory protein</fullName>
    </submittedName>
</protein>
<dbReference type="Pfam" id="PF13191">
    <property type="entry name" value="AAA_16"/>
    <property type="match status" value="1"/>
</dbReference>
<dbReference type="Gene3D" id="1.25.40.10">
    <property type="entry name" value="Tetratricopeptide repeat domain"/>
    <property type="match status" value="1"/>
</dbReference>
<evidence type="ECO:0000256" key="1">
    <source>
        <dbReference type="SAM" id="MobiDB-lite"/>
    </source>
</evidence>
<name>A0A841APJ4_9MICO</name>
<dbReference type="AlphaFoldDB" id="A0A841APJ4"/>
<feature type="region of interest" description="Disordered" evidence="1">
    <location>
        <begin position="1"/>
        <end position="22"/>
    </location>
</feature>